<keyword evidence="9" id="KW-0325">Glycoprotein</keyword>
<dbReference type="NCBIfam" id="NF001862">
    <property type="entry name" value="PRK00601.1"/>
    <property type="match status" value="1"/>
</dbReference>
<dbReference type="GO" id="GO:0046081">
    <property type="term" value="P:dUTP catabolic process"/>
    <property type="evidence" value="ECO:0007669"/>
    <property type="project" value="InterPro"/>
</dbReference>
<organism evidence="13 14">
    <name type="scientific">Strongyloides stercoralis</name>
    <name type="common">Threadworm</name>
    <dbReference type="NCBI Taxonomy" id="6248"/>
    <lineage>
        <taxon>Eukaryota</taxon>
        <taxon>Metazoa</taxon>
        <taxon>Ecdysozoa</taxon>
        <taxon>Nematoda</taxon>
        <taxon>Chromadorea</taxon>
        <taxon>Rhabditida</taxon>
        <taxon>Tylenchina</taxon>
        <taxon>Panagrolaimomorpha</taxon>
        <taxon>Strongyloidoidea</taxon>
        <taxon>Strongyloididae</taxon>
        <taxon>Strongyloides</taxon>
    </lineage>
</organism>
<dbReference type="SUPFAM" id="SSF53474">
    <property type="entry name" value="alpha/beta-Hydrolases"/>
    <property type="match status" value="1"/>
</dbReference>
<dbReference type="InterPro" id="IPR036157">
    <property type="entry name" value="dUTPase-like_sf"/>
</dbReference>
<dbReference type="Pfam" id="PF00692">
    <property type="entry name" value="dUTPase"/>
    <property type="match status" value="1"/>
</dbReference>
<evidence type="ECO:0000256" key="2">
    <source>
        <dbReference type="ARBA" id="ARBA00010758"/>
    </source>
</evidence>
<dbReference type="NCBIfam" id="TIGR00576">
    <property type="entry name" value="dut"/>
    <property type="match status" value="1"/>
</dbReference>
<keyword evidence="13" id="KW-1185">Reference proteome</keyword>
<keyword evidence="6" id="KW-0378">Hydrolase</keyword>
<keyword evidence="8" id="KW-1015">Disulfide bond</keyword>
<dbReference type="InterPro" id="IPR029058">
    <property type="entry name" value="AB_hydrolase_fold"/>
</dbReference>
<dbReference type="Proteomes" id="UP000035681">
    <property type="component" value="Unplaced"/>
</dbReference>
<evidence type="ECO:0000256" key="1">
    <source>
        <dbReference type="ARBA" id="ARBA00005142"/>
    </source>
</evidence>
<evidence type="ECO:0000256" key="7">
    <source>
        <dbReference type="ARBA" id="ARBA00023080"/>
    </source>
</evidence>
<dbReference type="PANTHER" id="PTHR11247:SF8">
    <property type="entry name" value="PALMITOYL-PROTEIN THIOESTERASE 1"/>
    <property type="match status" value="1"/>
</dbReference>
<dbReference type="InterPro" id="IPR002472">
    <property type="entry name" value="Palm_thioest"/>
</dbReference>
<evidence type="ECO:0000256" key="10">
    <source>
        <dbReference type="ARBA" id="ARBA00031934"/>
    </source>
</evidence>
<dbReference type="WBParaSite" id="TCONS_00004373.p1">
    <property type="protein sequence ID" value="TCONS_00004373.p1"/>
    <property type="gene ID" value="XLOC_001732"/>
</dbReference>
<evidence type="ECO:0000259" key="12">
    <source>
        <dbReference type="Pfam" id="PF00692"/>
    </source>
</evidence>
<evidence type="ECO:0000256" key="5">
    <source>
        <dbReference type="ARBA" id="ARBA00022729"/>
    </source>
</evidence>
<evidence type="ECO:0000256" key="9">
    <source>
        <dbReference type="ARBA" id="ARBA00023180"/>
    </source>
</evidence>
<dbReference type="InterPro" id="IPR033704">
    <property type="entry name" value="dUTPase_trimeric"/>
</dbReference>
<dbReference type="GO" id="GO:0006898">
    <property type="term" value="P:receptor-mediated endocytosis"/>
    <property type="evidence" value="ECO:0007669"/>
    <property type="project" value="TreeGrafter"/>
</dbReference>
<evidence type="ECO:0000256" key="4">
    <source>
        <dbReference type="ARBA" id="ARBA00014212"/>
    </source>
</evidence>
<name>A0AAF5D1S6_STRER</name>
<dbReference type="InterPro" id="IPR008181">
    <property type="entry name" value="dUTPase"/>
</dbReference>
<dbReference type="Gene3D" id="2.70.40.10">
    <property type="match status" value="1"/>
</dbReference>
<evidence type="ECO:0000256" key="6">
    <source>
        <dbReference type="ARBA" id="ARBA00022801"/>
    </source>
</evidence>
<protein>
    <recommendedName>
        <fullName evidence="4">Palmitoyl-protein thioesterase 1</fullName>
        <ecNumber evidence="3">3.1.2.22</ecNumber>
    </recommendedName>
    <alternativeName>
        <fullName evidence="10">Palmitoyl-protein hydrolase 1</fullName>
    </alternativeName>
</protein>
<dbReference type="GO" id="GO:0005764">
    <property type="term" value="C:lysosome"/>
    <property type="evidence" value="ECO:0007669"/>
    <property type="project" value="TreeGrafter"/>
</dbReference>
<sequence>MHPKTFACIKAVLPSLSIPSSKFIPNFFSLLMPNQISATNTNVVSSDAVSSCPCPLKRKCTDTECPPKSSSSDVIRYVLVHPDALEPKYGSPYAAGADLYAVEDTIVPAKGKALVSTGLKVQIPKGYYGRVAPRSGLASKNFIDTGAGVVDSDYRGVVHVLLFNFGEEEFKVKKHDRIAQFIMEKIGHLKYERFDDIDETARGEGGFGSTGLITVIRLVNNISIAVDKMILCYYFLLFTLIALTSGRTRKKFPVYLTEKRKYENVSTPVVIWHGMGDSCCNPLSIGRIKSIIQKELPGIYVHSLMIGSNIAADTEHGFIGNMNKLVDEACEKIKNDSYLRNGYNGLGFSQGGLFIRAIAQRCPYPRMKNLISIGGPQQGIFGFPYCTGPTKLCYVVKTLLNHGAYIKFVQNTIVQAQYWHDPKLDDEYRSKNIFLADLNNEKGNNETYKANLLKLEKMALIKFSKDEMVVPKESEWFGFYDITGKNVIPMENTTLFINDRIGLKELSDSGRIHLLTCNGGHLEMSENFFIKKIIYPFLK</sequence>
<evidence type="ECO:0000313" key="13">
    <source>
        <dbReference type="Proteomes" id="UP000035681"/>
    </source>
</evidence>
<dbReference type="GO" id="GO:0006226">
    <property type="term" value="P:dUMP biosynthetic process"/>
    <property type="evidence" value="ECO:0007669"/>
    <property type="project" value="InterPro"/>
</dbReference>
<comment type="pathway">
    <text evidence="1">Pyrimidine metabolism; dUMP biosynthesis; dUMP from dCTP (dUTP route): step 2/2.</text>
</comment>
<dbReference type="GO" id="GO:0004170">
    <property type="term" value="F:dUTP diphosphatase activity"/>
    <property type="evidence" value="ECO:0007669"/>
    <property type="project" value="InterPro"/>
</dbReference>
<dbReference type="Pfam" id="PF02089">
    <property type="entry name" value="Palm_thioest"/>
    <property type="match status" value="1"/>
</dbReference>
<proteinExistence type="inferred from homology"/>
<evidence type="ECO:0000256" key="11">
    <source>
        <dbReference type="ARBA" id="ARBA00047409"/>
    </source>
</evidence>
<dbReference type="GO" id="GO:0008474">
    <property type="term" value="F:palmitoyl-(protein) hydrolase activity"/>
    <property type="evidence" value="ECO:0007669"/>
    <property type="project" value="UniProtKB-EC"/>
</dbReference>
<dbReference type="GO" id="GO:0000287">
    <property type="term" value="F:magnesium ion binding"/>
    <property type="evidence" value="ECO:0007669"/>
    <property type="project" value="InterPro"/>
</dbReference>
<evidence type="ECO:0000313" key="14">
    <source>
        <dbReference type="WBParaSite" id="TCONS_00004373.p1"/>
    </source>
</evidence>
<keyword evidence="7" id="KW-0546">Nucleotide metabolism</keyword>
<feature type="domain" description="dUTPase-like" evidence="12">
    <location>
        <begin position="87"/>
        <end position="211"/>
    </location>
</feature>
<dbReference type="AlphaFoldDB" id="A0AAF5D1S6"/>
<evidence type="ECO:0000256" key="8">
    <source>
        <dbReference type="ARBA" id="ARBA00023157"/>
    </source>
</evidence>
<dbReference type="InterPro" id="IPR029054">
    <property type="entry name" value="dUTPase-like"/>
</dbReference>
<reference evidence="14" key="1">
    <citation type="submission" date="2024-02" db="UniProtKB">
        <authorList>
            <consortium name="WormBaseParasite"/>
        </authorList>
    </citation>
    <scope>IDENTIFICATION</scope>
</reference>
<accession>A0AAF5D1S6</accession>
<evidence type="ECO:0000256" key="3">
    <source>
        <dbReference type="ARBA" id="ARBA00012423"/>
    </source>
</evidence>
<dbReference type="PRINTS" id="PR00414">
    <property type="entry name" value="PPTHIESTRASE"/>
</dbReference>
<dbReference type="CDD" id="cd07557">
    <property type="entry name" value="trimeric_dUTPase"/>
    <property type="match status" value="1"/>
</dbReference>
<comment type="similarity">
    <text evidence="2">Belongs to the palmitoyl-protein thioesterase family.</text>
</comment>
<dbReference type="EC" id="3.1.2.22" evidence="3"/>
<dbReference type="PANTHER" id="PTHR11247">
    <property type="entry name" value="PALMITOYL-PROTEIN THIOESTERASE/DOLICHYLDIPHOSPHATASE 1"/>
    <property type="match status" value="1"/>
</dbReference>
<keyword evidence="5" id="KW-0732">Signal</keyword>
<comment type="catalytic activity">
    <reaction evidence="11">
        <text>S-hexadecanoyl-L-cysteinyl-[protein] + H2O = L-cysteinyl-[protein] + hexadecanoate + H(+)</text>
        <dbReference type="Rhea" id="RHEA:19233"/>
        <dbReference type="Rhea" id="RHEA-COMP:10131"/>
        <dbReference type="Rhea" id="RHEA-COMP:11032"/>
        <dbReference type="ChEBI" id="CHEBI:7896"/>
        <dbReference type="ChEBI" id="CHEBI:15377"/>
        <dbReference type="ChEBI" id="CHEBI:15378"/>
        <dbReference type="ChEBI" id="CHEBI:29950"/>
        <dbReference type="ChEBI" id="CHEBI:74151"/>
        <dbReference type="EC" id="3.1.2.22"/>
    </reaction>
    <physiologicalReaction direction="left-to-right" evidence="11">
        <dbReference type="Rhea" id="RHEA:19234"/>
    </physiologicalReaction>
</comment>
<dbReference type="FunFam" id="3.40.50.1820:FF:000107">
    <property type="entry name" value="Palmitoyl-protein thioesterase 1"/>
    <property type="match status" value="1"/>
</dbReference>
<dbReference type="Gene3D" id="3.40.50.1820">
    <property type="entry name" value="alpha/beta hydrolase"/>
    <property type="match status" value="1"/>
</dbReference>
<dbReference type="SUPFAM" id="SSF51283">
    <property type="entry name" value="dUTPase-like"/>
    <property type="match status" value="1"/>
</dbReference>